<keyword evidence="3 8" id="KW-0312">Gluconeogenesis</keyword>
<evidence type="ECO:0000256" key="5">
    <source>
        <dbReference type="ARBA" id="ARBA00023152"/>
    </source>
</evidence>
<dbReference type="InterPro" id="IPR035476">
    <property type="entry name" value="SIS_PGI_1"/>
</dbReference>
<keyword evidence="4" id="KW-0963">Cytoplasm</keyword>
<dbReference type="CDD" id="cd05015">
    <property type="entry name" value="SIS_PGI_1"/>
    <property type="match status" value="1"/>
</dbReference>
<organism evidence="9 10">
    <name type="scientific">Bacteroides reticulotermitis JCM 10512</name>
    <dbReference type="NCBI Taxonomy" id="1445607"/>
    <lineage>
        <taxon>Bacteria</taxon>
        <taxon>Pseudomonadati</taxon>
        <taxon>Bacteroidota</taxon>
        <taxon>Bacteroidia</taxon>
        <taxon>Bacteroidales</taxon>
        <taxon>Bacteroidaceae</taxon>
        <taxon>Bacteroides</taxon>
    </lineage>
</organism>
<evidence type="ECO:0000313" key="10">
    <source>
        <dbReference type="Proteomes" id="UP000019131"/>
    </source>
</evidence>
<dbReference type="GO" id="GO:0004347">
    <property type="term" value="F:glucose-6-phosphate isomerase activity"/>
    <property type="evidence" value="ECO:0007669"/>
    <property type="project" value="UniProtKB-EC"/>
</dbReference>
<evidence type="ECO:0000256" key="4">
    <source>
        <dbReference type="ARBA" id="ARBA00022490"/>
    </source>
</evidence>
<keyword evidence="10" id="KW-1185">Reference proteome</keyword>
<dbReference type="NCBIfam" id="NF010697">
    <property type="entry name" value="PRK14097.1"/>
    <property type="match status" value="1"/>
</dbReference>
<comment type="catalytic activity">
    <reaction evidence="7 8">
        <text>alpha-D-glucose 6-phosphate = beta-D-fructose 6-phosphate</text>
        <dbReference type="Rhea" id="RHEA:11816"/>
        <dbReference type="ChEBI" id="CHEBI:57634"/>
        <dbReference type="ChEBI" id="CHEBI:58225"/>
        <dbReference type="EC" id="5.3.1.9"/>
    </reaction>
</comment>
<keyword evidence="6 8" id="KW-0413">Isomerase</keyword>
<accession>W4UXS0</accession>
<dbReference type="InterPro" id="IPR018189">
    <property type="entry name" value="Phosphoglucose_isomerase_CS"/>
</dbReference>
<dbReference type="GO" id="GO:0006096">
    <property type="term" value="P:glycolytic process"/>
    <property type="evidence" value="ECO:0007669"/>
    <property type="project" value="UniProtKB-UniPathway"/>
</dbReference>
<comment type="caution">
    <text evidence="9">The sequence shown here is derived from an EMBL/GenBank/DDBJ whole genome shotgun (WGS) entry which is preliminary data.</text>
</comment>
<reference evidence="9 10" key="1">
    <citation type="journal article" date="2014" name="Genome Announc.">
        <title>Draft Genome Sequence of Bacteroides reticulotermitis Strain JCM 10512T, Isolated from the Gut of a Termite.</title>
        <authorList>
            <person name="Yuki M."/>
            <person name="Oshima K."/>
            <person name="Suda W."/>
            <person name="Sakamoto M."/>
            <person name="Iida T."/>
            <person name="Hattori M."/>
            <person name="Ohkuma M."/>
        </authorList>
    </citation>
    <scope>NUCLEOTIDE SEQUENCE [LARGE SCALE GENOMIC DNA]</scope>
    <source>
        <strain evidence="9 10">JCM 10512</strain>
    </source>
</reference>
<dbReference type="PROSITE" id="PS51463">
    <property type="entry name" value="P_GLUCOSE_ISOMERASE_3"/>
    <property type="match status" value="1"/>
</dbReference>
<keyword evidence="5 8" id="KW-0324">Glycolysis</keyword>
<dbReference type="FunFam" id="3.40.50.10490:FF:000016">
    <property type="entry name" value="Glucose-6-phosphate isomerase"/>
    <property type="match status" value="1"/>
</dbReference>
<dbReference type="InterPro" id="IPR046348">
    <property type="entry name" value="SIS_dom_sf"/>
</dbReference>
<dbReference type="InterPro" id="IPR001672">
    <property type="entry name" value="G6P_Isomerase"/>
</dbReference>
<evidence type="ECO:0000256" key="6">
    <source>
        <dbReference type="ARBA" id="ARBA00023235"/>
    </source>
</evidence>
<dbReference type="EMBL" id="BAIV01000029">
    <property type="protein sequence ID" value="GAE85622.1"/>
    <property type="molecule type" value="Genomic_DNA"/>
</dbReference>
<gene>
    <name evidence="9" type="ORF">JCM10512_4072</name>
</gene>
<dbReference type="PROSITE" id="PS00765">
    <property type="entry name" value="P_GLUCOSE_ISOMERASE_1"/>
    <property type="match status" value="1"/>
</dbReference>
<dbReference type="PANTHER" id="PTHR11469">
    <property type="entry name" value="GLUCOSE-6-PHOSPHATE ISOMERASE"/>
    <property type="match status" value="1"/>
</dbReference>
<evidence type="ECO:0000256" key="8">
    <source>
        <dbReference type="RuleBase" id="RU000612"/>
    </source>
</evidence>
<protein>
    <recommendedName>
        <fullName evidence="8">Glucose-6-phosphate isomerase</fullName>
        <ecNumber evidence="8">5.3.1.9</ecNumber>
    </recommendedName>
</protein>
<evidence type="ECO:0000313" key="9">
    <source>
        <dbReference type="EMBL" id="GAE85622.1"/>
    </source>
</evidence>
<dbReference type="AlphaFoldDB" id="W4UXS0"/>
<dbReference type="Gene3D" id="3.40.50.10490">
    <property type="entry name" value="Glucose-6-phosphate isomerase like protein, domain 1"/>
    <property type="match status" value="2"/>
</dbReference>
<dbReference type="GO" id="GO:0005829">
    <property type="term" value="C:cytosol"/>
    <property type="evidence" value="ECO:0007669"/>
    <property type="project" value="TreeGrafter"/>
</dbReference>
<dbReference type="GO" id="GO:0097367">
    <property type="term" value="F:carbohydrate derivative binding"/>
    <property type="evidence" value="ECO:0007669"/>
    <property type="project" value="InterPro"/>
</dbReference>
<dbReference type="Pfam" id="PF00342">
    <property type="entry name" value="PGI"/>
    <property type="match status" value="1"/>
</dbReference>
<comment type="similarity">
    <text evidence="2 8">Belongs to the GPI family.</text>
</comment>
<dbReference type="UniPathway" id="UPA00109">
    <property type="reaction ID" value="UER00181"/>
</dbReference>
<dbReference type="SUPFAM" id="SSF53697">
    <property type="entry name" value="SIS domain"/>
    <property type="match status" value="1"/>
</dbReference>
<dbReference type="EC" id="5.3.1.9" evidence="8"/>
<dbReference type="Proteomes" id="UP000019131">
    <property type="component" value="Unassembled WGS sequence"/>
</dbReference>
<dbReference type="GO" id="GO:0048029">
    <property type="term" value="F:monosaccharide binding"/>
    <property type="evidence" value="ECO:0007669"/>
    <property type="project" value="TreeGrafter"/>
</dbReference>
<evidence type="ECO:0000256" key="7">
    <source>
        <dbReference type="ARBA" id="ARBA00029321"/>
    </source>
</evidence>
<name>W4UXS0_9BACE</name>
<dbReference type="GO" id="GO:0051156">
    <property type="term" value="P:glucose 6-phosphate metabolic process"/>
    <property type="evidence" value="ECO:0007669"/>
    <property type="project" value="TreeGrafter"/>
</dbReference>
<evidence type="ECO:0000256" key="1">
    <source>
        <dbReference type="ARBA" id="ARBA00004926"/>
    </source>
</evidence>
<dbReference type="GO" id="GO:0006094">
    <property type="term" value="P:gluconeogenesis"/>
    <property type="evidence" value="ECO:0007669"/>
    <property type="project" value="UniProtKB-KW"/>
</dbReference>
<dbReference type="STRING" id="1445607.JCM10512_4072"/>
<dbReference type="PANTHER" id="PTHR11469:SF1">
    <property type="entry name" value="GLUCOSE-6-PHOSPHATE ISOMERASE"/>
    <property type="match status" value="1"/>
</dbReference>
<dbReference type="PRINTS" id="PR00662">
    <property type="entry name" value="G6PISOMERASE"/>
</dbReference>
<sequence>MISLNIEKTFGFIAKEKVFAYEAEVKAAQEMLAKGTGKGNDFLGWLHLPSSISKEHLADLKATAQVLRDNCEVVVVAGIGGSYLGARAVIEALSNSFAWLQDKQTSPIMIYAGHNISEDYLYELTEYLKNKKFGLINISKSGTTTETALAFRLLKKQCEDQRGKETAQKVIVAITDAEKGAARITADKEGYKTFIIPDNVGGRFSVLTPVGLLPIAVAGFDIEQLVAGAADMEKACGDQVPFAENPAAIYAATRNELYKSGKKIEILVNFCPKLHYVSEWWKQLYGESEGKDNKGIFPAAVDFSTDLHSMGQWIQEGERSIFETVISVDKVNHKLEVPSDEANLDGLNFLAGKRR</sequence>
<evidence type="ECO:0000256" key="3">
    <source>
        <dbReference type="ARBA" id="ARBA00022432"/>
    </source>
</evidence>
<comment type="pathway">
    <text evidence="1 8">Carbohydrate degradation; glycolysis; D-glyceraldehyde 3-phosphate and glycerone phosphate from D-glucose: step 2/4.</text>
</comment>
<proteinExistence type="inferred from homology"/>
<evidence type="ECO:0000256" key="2">
    <source>
        <dbReference type="ARBA" id="ARBA00006604"/>
    </source>
</evidence>